<accession>W7TLJ2</accession>
<dbReference type="EMBL" id="AZIL01001299">
    <property type="protein sequence ID" value="EWM24378.1"/>
    <property type="molecule type" value="Genomic_DNA"/>
</dbReference>
<evidence type="ECO:0000256" key="1">
    <source>
        <dbReference type="ARBA" id="ARBA00022737"/>
    </source>
</evidence>
<comment type="caution">
    <text evidence="4">The sequence shown here is derived from an EMBL/GenBank/DDBJ whole genome shotgun (WGS) entry which is preliminary data.</text>
</comment>
<name>W7TLJ2_9STRA</name>
<dbReference type="InterPro" id="IPR002110">
    <property type="entry name" value="Ankyrin_rpt"/>
</dbReference>
<dbReference type="Proteomes" id="UP000019335">
    <property type="component" value="Chromosome 14"/>
</dbReference>
<keyword evidence="2 3" id="KW-0040">ANK repeat</keyword>
<dbReference type="GO" id="GO:0085020">
    <property type="term" value="P:protein K6-linked ubiquitination"/>
    <property type="evidence" value="ECO:0007669"/>
    <property type="project" value="TreeGrafter"/>
</dbReference>
<evidence type="ECO:0000256" key="3">
    <source>
        <dbReference type="PROSITE-ProRule" id="PRU00023"/>
    </source>
</evidence>
<dbReference type="PROSITE" id="PS50088">
    <property type="entry name" value="ANK_REPEAT"/>
    <property type="match status" value="1"/>
</dbReference>
<keyword evidence="5" id="KW-1185">Reference proteome</keyword>
<evidence type="ECO:0000313" key="5">
    <source>
        <dbReference type="Proteomes" id="UP000019335"/>
    </source>
</evidence>
<dbReference type="PANTHER" id="PTHR24171:SF8">
    <property type="entry name" value="BRCA1-ASSOCIATED RING DOMAIN PROTEIN 1"/>
    <property type="match status" value="1"/>
</dbReference>
<organism evidence="4 5">
    <name type="scientific">Nannochloropsis gaditana</name>
    <dbReference type="NCBI Taxonomy" id="72520"/>
    <lineage>
        <taxon>Eukaryota</taxon>
        <taxon>Sar</taxon>
        <taxon>Stramenopiles</taxon>
        <taxon>Ochrophyta</taxon>
        <taxon>Eustigmatophyceae</taxon>
        <taxon>Eustigmatales</taxon>
        <taxon>Monodopsidaceae</taxon>
        <taxon>Nannochloropsis</taxon>
    </lineage>
</organism>
<gene>
    <name evidence="4" type="ORF">Naga_100313g5</name>
</gene>
<dbReference type="PANTHER" id="PTHR24171">
    <property type="entry name" value="ANKYRIN REPEAT DOMAIN-CONTAINING PROTEIN 39-RELATED"/>
    <property type="match status" value="1"/>
</dbReference>
<keyword evidence="1" id="KW-0677">Repeat</keyword>
<dbReference type="OrthoDB" id="539213at2759"/>
<dbReference type="InterPro" id="IPR036770">
    <property type="entry name" value="Ankyrin_rpt-contain_sf"/>
</dbReference>
<feature type="repeat" description="ANK" evidence="3">
    <location>
        <begin position="94"/>
        <end position="129"/>
    </location>
</feature>
<dbReference type="AlphaFoldDB" id="W7TLJ2"/>
<sequence length="292" mass="32209">MAANMPFSIVAVEEEVDLVMAEFVTAARQECLIAATRRGDVSTVAELLEQDNSLLYHTIHRKTSLLVVAVKHGHHALCEFLIRKGVEVNKICNAGLTAVHHAAMLPDSQAIPLIHLLVKHGAHLNPPPHTRRYGWQSPLHLAVEKKRLGAVRELVAMGSSIFGRNGRQQTPLALCGQFSAVAKAMDEGFRLQRLRSLIRRLFLLSGTLPLMPPPGETKDRDLASEGRKVPLVQRYLTFCLERSTFCARRGSYRQSGRRTEAPASSSADNFPVESIAADFTSSGATYLKERQA</sequence>
<reference evidence="4 5" key="1">
    <citation type="journal article" date="2014" name="Mol. Plant">
        <title>Chromosome Scale Genome Assembly and Transcriptome Profiling of Nannochloropsis gaditana in Nitrogen Depletion.</title>
        <authorList>
            <person name="Corteggiani Carpinelli E."/>
            <person name="Telatin A."/>
            <person name="Vitulo N."/>
            <person name="Forcato C."/>
            <person name="D'Angelo M."/>
            <person name="Schiavon R."/>
            <person name="Vezzi A."/>
            <person name="Giacometti G.M."/>
            <person name="Morosinotto T."/>
            <person name="Valle G."/>
        </authorList>
    </citation>
    <scope>NUCLEOTIDE SEQUENCE [LARGE SCALE GENOMIC DNA]</scope>
    <source>
        <strain evidence="4 5">B-31</strain>
    </source>
</reference>
<dbReference type="Gene3D" id="1.25.40.20">
    <property type="entry name" value="Ankyrin repeat-containing domain"/>
    <property type="match status" value="1"/>
</dbReference>
<dbReference type="GO" id="GO:0004842">
    <property type="term" value="F:ubiquitin-protein transferase activity"/>
    <property type="evidence" value="ECO:0007669"/>
    <property type="project" value="TreeGrafter"/>
</dbReference>
<protein>
    <submittedName>
        <fullName evidence="4">Ankyrin repeat protein</fullName>
    </submittedName>
</protein>
<evidence type="ECO:0000313" key="4">
    <source>
        <dbReference type="EMBL" id="EWM24378.1"/>
    </source>
</evidence>
<evidence type="ECO:0000256" key="2">
    <source>
        <dbReference type="ARBA" id="ARBA00023043"/>
    </source>
</evidence>
<dbReference type="SUPFAM" id="SSF48403">
    <property type="entry name" value="Ankyrin repeat"/>
    <property type="match status" value="1"/>
</dbReference>
<dbReference type="Pfam" id="PF12796">
    <property type="entry name" value="Ank_2"/>
    <property type="match status" value="1"/>
</dbReference>
<proteinExistence type="predicted"/>
<dbReference type="SMART" id="SM00248">
    <property type="entry name" value="ANK"/>
    <property type="match status" value="4"/>
</dbReference>